<accession>A0A328D2B3</accession>
<dbReference type="InterPro" id="IPR036047">
    <property type="entry name" value="F-box-like_dom_sf"/>
</dbReference>
<dbReference type="CDD" id="cd22162">
    <property type="entry name" value="F-box_AtSKIP3-like"/>
    <property type="match status" value="1"/>
</dbReference>
<evidence type="ECO:0000313" key="3">
    <source>
        <dbReference type="EMBL" id="RAL38728.1"/>
    </source>
</evidence>
<gene>
    <name evidence="3" type="ORF">DM860_002706</name>
</gene>
<name>A0A328D2B3_9ASTE</name>
<keyword evidence="4" id="KW-1185">Reference proteome</keyword>
<reference evidence="3 4" key="1">
    <citation type="submission" date="2018-06" db="EMBL/GenBank/DDBJ databases">
        <title>The Genome of Cuscuta australis (Dodder) Provides Insight into the Evolution of Plant Parasitism.</title>
        <authorList>
            <person name="Liu H."/>
        </authorList>
    </citation>
    <scope>NUCLEOTIDE SEQUENCE [LARGE SCALE GENOMIC DNA]</scope>
    <source>
        <strain evidence="4">cv. Yunnan</strain>
        <tissue evidence="3">Vines</tissue>
    </source>
</reference>
<dbReference type="SMART" id="SM00256">
    <property type="entry name" value="FBOX"/>
    <property type="match status" value="1"/>
</dbReference>
<dbReference type="Pfam" id="PF00646">
    <property type="entry name" value="F-box"/>
    <property type="match status" value="1"/>
</dbReference>
<evidence type="ECO:0000259" key="2">
    <source>
        <dbReference type="SMART" id="SM00256"/>
    </source>
</evidence>
<evidence type="ECO:0000256" key="1">
    <source>
        <dbReference type="SAM" id="MobiDB-lite"/>
    </source>
</evidence>
<sequence>MDHFYKLPLDCISGIISLTSPPDAAAFCVISRHFKSASDSDAVWKKFLPPDIDDLISESSSTPPSVLPTKKKDLLSLPL</sequence>
<comment type="caution">
    <text evidence="3">The sequence shown here is derived from an EMBL/GenBank/DDBJ whole genome shotgun (WGS) entry which is preliminary data.</text>
</comment>
<feature type="compositionally biased region" description="Basic and acidic residues" evidence="1">
    <location>
        <begin position="70"/>
        <end position="79"/>
    </location>
</feature>
<feature type="domain" description="F-box" evidence="2">
    <location>
        <begin position="7"/>
        <end position="47"/>
    </location>
</feature>
<organism evidence="3 4">
    <name type="scientific">Cuscuta australis</name>
    <dbReference type="NCBI Taxonomy" id="267555"/>
    <lineage>
        <taxon>Eukaryota</taxon>
        <taxon>Viridiplantae</taxon>
        <taxon>Streptophyta</taxon>
        <taxon>Embryophyta</taxon>
        <taxon>Tracheophyta</taxon>
        <taxon>Spermatophyta</taxon>
        <taxon>Magnoliopsida</taxon>
        <taxon>eudicotyledons</taxon>
        <taxon>Gunneridae</taxon>
        <taxon>Pentapetalae</taxon>
        <taxon>asterids</taxon>
        <taxon>lamiids</taxon>
        <taxon>Solanales</taxon>
        <taxon>Convolvulaceae</taxon>
        <taxon>Cuscuteae</taxon>
        <taxon>Cuscuta</taxon>
        <taxon>Cuscuta subgen. Grammica</taxon>
        <taxon>Cuscuta sect. Cleistogrammica</taxon>
    </lineage>
</organism>
<dbReference type="AlphaFoldDB" id="A0A328D2B3"/>
<dbReference type="EMBL" id="NQVE01000209">
    <property type="protein sequence ID" value="RAL38728.1"/>
    <property type="molecule type" value="Genomic_DNA"/>
</dbReference>
<dbReference type="SUPFAM" id="SSF81383">
    <property type="entry name" value="F-box domain"/>
    <property type="match status" value="1"/>
</dbReference>
<protein>
    <recommendedName>
        <fullName evidence="2">F-box domain-containing protein</fullName>
    </recommendedName>
</protein>
<proteinExistence type="predicted"/>
<feature type="region of interest" description="Disordered" evidence="1">
    <location>
        <begin position="59"/>
        <end position="79"/>
    </location>
</feature>
<evidence type="ECO:0000313" key="4">
    <source>
        <dbReference type="Proteomes" id="UP000249390"/>
    </source>
</evidence>
<dbReference type="Proteomes" id="UP000249390">
    <property type="component" value="Unassembled WGS sequence"/>
</dbReference>
<dbReference type="InterPro" id="IPR001810">
    <property type="entry name" value="F-box_dom"/>
</dbReference>